<dbReference type="AlphaFoldDB" id="A0AAJ1QAC9"/>
<name>A0AAJ1QAC9_9FIRM</name>
<accession>A0AAJ1QAC9</accession>
<dbReference type="SUPFAM" id="SSF51695">
    <property type="entry name" value="PLC-like phosphodiesterases"/>
    <property type="match status" value="1"/>
</dbReference>
<dbReference type="GO" id="GO:0006629">
    <property type="term" value="P:lipid metabolic process"/>
    <property type="evidence" value="ECO:0007669"/>
    <property type="project" value="InterPro"/>
</dbReference>
<organism evidence="1 2">
    <name type="scientific">Veillonella atypica</name>
    <dbReference type="NCBI Taxonomy" id="39777"/>
    <lineage>
        <taxon>Bacteria</taxon>
        <taxon>Bacillati</taxon>
        <taxon>Bacillota</taxon>
        <taxon>Negativicutes</taxon>
        <taxon>Veillonellales</taxon>
        <taxon>Veillonellaceae</taxon>
        <taxon>Veillonella</taxon>
    </lineage>
</organism>
<comment type="caution">
    <text evidence="1">The sequence shown here is derived from an EMBL/GenBank/DDBJ whole genome shotgun (WGS) entry which is preliminary data.</text>
</comment>
<gene>
    <name evidence="1" type="ORF">QP520_06750</name>
</gene>
<dbReference type="InterPro" id="IPR017946">
    <property type="entry name" value="PLC-like_Pdiesterase_TIM-brl"/>
</dbReference>
<evidence type="ECO:0008006" key="3">
    <source>
        <dbReference type="Google" id="ProtNLM"/>
    </source>
</evidence>
<dbReference type="Gene3D" id="3.20.20.190">
    <property type="entry name" value="Phosphatidylinositol (PI) phosphodiesterase"/>
    <property type="match status" value="1"/>
</dbReference>
<dbReference type="GO" id="GO:0008081">
    <property type="term" value="F:phosphoric diester hydrolase activity"/>
    <property type="evidence" value="ECO:0007669"/>
    <property type="project" value="InterPro"/>
</dbReference>
<protein>
    <recommendedName>
        <fullName evidence="3">Phosphodiesterase</fullName>
    </recommendedName>
</protein>
<evidence type="ECO:0000313" key="1">
    <source>
        <dbReference type="EMBL" id="MDK7357323.1"/>
    </source>
</evidence>
<proteinExistence type="predicted"/>
<dbReference type="EMBL" id="JASORJ010000010">
    <property type="protein sequence ID" value="MDK7357323.1"/>
    <property type="molecule type" value="Genomic_DNA"/>
</dbReference>
<reference evidence="1" key="1">
    <citation type="submission" date="2023-05" db="EMBL/GenBank/DDBJ databases">
        <title>Cataloging the Phylogenetic Diversity of Human Bladder Bacteria.</title>
        <authorList>
            <person name="Du J."/>
        </authorList>
    </citation>
    <scope>NUCLEOTIDE SEQUENCE</scope>
    <source>
        <strain evidence="1">UMB10101</strain>
    </source>
</reference>
<dbReference type="Proteomes" id="UP001236274">
    <property type="component" value="Unassembled WGS sequence"/>
</dbReference>
<evidence type="ECO:0000313" key="2">
    <source>
        <dbReference type="Proteomes" id="UP001236274"/>
    </source>
</evidence>
<sequence>MIILSHRGYWKSEEERNQEVAFHRSFDLGYGTETDIRDIQGKLVISHDMPQGNEITFEELLQIMDGRNLPLALNIKADGMANEILRLLKQYNHTNYFTFDMSIPDMVVQLKTELTVFTGLSDILSPAVLLDQAEGIWLDCFNSDWYDSKLVDTYLEMGKSVCIVSADLHKRDVKEQWSIIKQCKHLDSDSLMLCTDYPETAREFFYGEENKGHSI</sequence>
<dbReference type="RefSeq" id="WP_285417681.1">
    <property type="nucleotide sequence ID" value="NZ_JASORJ010000010.1"/>
</dbReference>